<evidence type="ECO:0000313" key="1">
    <source>
        <dbReference type="EMBL" id="EGJ34962.1"/>
    </source>
</evidence>
<keyword evidence="2" id="KW-1185">Reference proteome</keyword>
<dbReference type="Proteomes" id="UP000003959">
    <property type="component" value="Unassembled WGS sequence"/>
</dbReference>
<dbReference type="HOGENOM" id="CLU_3357118_0_0_3"/>
<proteinExistence type="predicted"/>
<dbReference type="AlphaFoldDB" id="F4XK03"/>
<reference evidence="2" key="1">
    <citation type="journal article" date="2011" name="Proc. Natl. Acad. Sci. U.S.A.">
        <title>Genomic insights into the physiology and ecology of the marine filamentous cyanobacterium Lyngbya majuscula.</title>
        <authorList>
            <person name="Jones A.C."/>
            <person name="Monroe E.A."/>
            <person name="Podell S."/>
            <person name="Hess W.R."/>
            <person name="Klages S."/>
            <person name="Esquenazi E."/>
            <person name="Niessen S."/>
            <person name="Hoover H."/>
            <person name="Rothmann M."/>
            <person name="Lasken R.S."/>
            <person name="Yates J.R.III."/>
            <person name="Reinhardt R."/>
            <person name="Kube M."/>
            <person name="Burkart M.D."/>
            <person name="Allen E.E."/>
            <person name="Dorrestein P.C."/>
            <person name="Gerwick W.H."/>
            <person name="Gerwick L."/>
        </authorList>
    </citation>
    <scope>NUCLEOTIDE SEQUENCE [LARGE SCALE GENOMIC DNA]</scope>
    <source>
        <strain evidence="2">3L</strain>
    </source>
</reference>
<gene>
    <name evidence="1" type="ORF">LYNGBM3L_10830</name>
</gene>
<organism evidence="1 2">
    <name type="scientific">Moorena producens 3L</name>
    <dbReference type="NCBI Taxonomy" id="489825"/>
    <lineage>
        <taxon>Bacteria</taxon>
        <taxon>Bacillati</taxon>
        <taxon>Cyanobacteriota</taxon>
        <taxon>Cyanophyceae</taxon>
        <taxon>Coleofasciculales</taxon>
        <taxon>Coleofasciculaceae</taxon>
        <taxon>Moorena</taxon>
    </lineage>
</organism>
<evidence type="ECO:0000313" key="2">
    <source>
        <dbReference type="Proteomes" id="UP000003959"/>
    </source>
</evidence>
<name>F4XK03_9CYAN</name>
<dbReference type="EMBL" id="GL890825">
    <property type="protein sequence ID" value="EGJ34962.1"/>
    <property type="molecule type" value="Genomic_DNA"/>
</dbReference>
<protein>
    <submittedName>
        <fullName evidence="1">Uncharacterized protein</fullName>
    </submittedName>
</protein>
<accession>F4XK03</accession>
<sequence>MQFDSYNIDAPGQRRVEVEAVVEYLQQLPQGTLSDG</sequence>